<proteinExistence type="predicted"/>
<name>A0ACB8EEL6_9SAUR</name>
<protein>
    <submittedName>
        <fullName evidence="1">Uncharacterized protein</fullName>
    </submittedName>
</protein>
<comment type="caution">
    <text evidence="1">The sequence shown here is derived from an EMBL/GenBank/DDBJ whole genome shotgun (WGS) entry which is preliminary data.</text>
</comment>
<dbReference type="EMBL" id="CM037629">
    <property type="protein sequence ID" value="KAH7990878.1"/>
    <property type="molecule type" value="Genomic_DNA"/>
</dbReference>
<evidence type="ECO:0000313" key="2">
    <source>
        <dbReference type="Proteomes" id="UP000827872"/>
    </source>
</evidence>
<accession>A0ACB8EEL6</accession>
<gene>
    <name evidence="1" type="ORF">K3G42_012464</name>
</gene>
<keyword evidence="2" id="KW-1185">Reference proteome</keyword>
<evidence type="ECO:0000313" key="1">
    <source>
        <dbReference type="EMBL" id="KAH7990878.1"/>
    </source>
</evidence>
<reference evidence="1" key="1">
    <citation type="submission" date="2021-08" db="EMBL/GenBank/DDBJ databases">
        <title>The first chromosome-level gecko genome reveals the dynamic sex chromosomes of Neotropical dwarf geckos (Sphaerodactylidae: Sphaerodactylus).</title>
        <authorList>
            <person name="Pinto B.J."/>
            <person name="Keating S.E."/>
            <person name="Gamble T."/>
        </authorList>
    </citation>
    <scope>NUCLEOTIDE SEQUENCE</scope>
    <source>
        <strain evidence="1">TG3544</strain>
    </source>
</reference>
<organism evidence="1 2">
    <name type="scientific">Sphaerodactylus townsendi</name>
    <dbReference type="NCBI Taxonomy" id="933632"/>
    <lineage>
        <taxon>Eukaryota</taxon>
        <taxon>Metazoa</taxon>
        <taxon>Chordata</taxon>
        <taxon>Craniata</taxon>
        <taxon>Vertebrata</taxon>
        <taxon>Euteleostomi</taxon>
        <taxon>Lepidosauria</taxon>
        <taxon>Squamata</taxon>
        <taxon>Bifurcata</taxon>
        <taxon>Gekkota</taxon>
        <taxon>Sphaerodactylidae</taxon>
        <taxon>Sphaerodactylus</taxon>
    </lineage>
</organism>
<dbReference type="Proteomes" id="UP000827872">
    <property type="component" value="Linkage Group LG16"/>
</dbReference>
<sequence>MSFLLGSAEVRSSGHRFLSFLSPPLVAFAQPALSLLSDPHEFAFERLWPHLVADKIMCYSHSEKPWAWFEILRESLEISPRRAELHLVVVTGKGLGPAAQSKDNSLSSCIKRLFPLGRGFTLRPPTYELGGLGEGS</sequence>